<dbReference type="EMBL" id="ML976687">
    <property type="protein sequence ID" value="KAF1972422.1"/>
    <property type="molecule type" value="Genomic_DNA"/>
</dbReference>
<organism evidence="1 2">
    <name type="scientific">Bimuria novae-zelandiae CBS 107.79</name>
    <dbReference type="NCBI Taxonomy" id="1447943"/>
    <lineage>
        <taxon>Eukaryota</taxon>
        <taxon>Fungi</taxon>
        <taxon>Dikarya</taxon>
        <taxon>Ascomycota</taxon>
        <taxon>Pezizomycotina</taxon>
        <taxon>Dothideomycetes</taxon>
        <taxon>Pleosporomycetidae</taxon>
        <taxon>Pleosporales</taxon>
        <taxon>Massarineae</taxon>
        <taxon>Didymosphaeriaceae</taxon>
        <taxon>Bimuria</taxon>
    </lineage>
</organism>
<name>A0A6A5V8R9_9PLEO</name>
<protein>
    <submittedName>
        <fullName evidence="1">Uncharacterized protein</fullName>
    </submittedName>
</protein>
<reference evidence="1" key="1">
    <citation type="journal article" date="2020" name="Stud. Mycol.">
        <title>101 Dothideomycetes genomes: a test case for predicting lifestyles and emergence of pathogens.</title>
        <authorList>
            <person name="Haridas S."/>
            <person name="Albert R."/>
            <person name="Binder M."/>
            <person name="Bloem J."/>
            <person name="Labutti K."/>
            <person name="Salamov A."/>
            <person name="Andreopoulos B."/>
            <person name="Baker S."/>
            <person name="Barry K."/>
            <person name="Bills G."/>
            <person name="Bluhm B."/>
            <person name="Cannon C."/>
            <person name="Castanera R."/>
            <person name="Culley D."/>
            <person name="Daum C."/>
            <person name="Ezra D."/>
            <person name="Gonzalez J."/>
            <person name="Henrissat B."/>
            <person name="Kuo A."/>
            <person name="Liang C."/>
            <person name="Lipzen A."/>
            <person name="Lutzoni F."/>
            <person name="Magnuson J."/>
            <person name="Mondo S."/>
            <person name="Nolan M."/>
            <person name="Ohm R."/>
            <person name="Pangilinan J."/>
            <person name="Park H.-J."/>
            <person name="Ramirez L."/>
            <person name="Alfaro M."/>
            <person name="Sun H."/>
            <person name="Tritt A."/>
            <person name="Yoshinaga Y."/>
            <person name="Zwiers L.-H."/>
            <person name="Turgeon B."/>
            <person name="Goodwin S."/>
            <person name="Spatafora J."/>
            <person name="Crous P."/>
            <person name="Grigoriev I."/>
        </authorList>
    </citation>
    <scope>NUCLEOTIDE SEQUENCE</scope>
    <source>
        <strain evidence="1">CBS 107.79</strain>
    </source>
</reference>
<accession>A0A6A5V8R9</accession>
<evidence type="ECO:0000313" key="1">
    <source>
        <dbReference type="EMBL" id="KAF1972422.1"/>
    </source>
</evidence>
<dbReference type="Proteomes" id="UP000800036">
    <property type="component" value="Unassembled WGS sequence"/>
</dbReference>
<sequence length="74" mass="8299">MRKFALVWWVPFTKSSSDDTSDMRLFPVSPTTLTKTLILLLRYPAIAQTFVDRVECIARCTSAFTPVASLAEVS</sequence>
<gene>
    <name evidence="1" type="ORF">BU23DRAFT_555218</name>
</gene>
<dbReference type="AlphaFoldDB" id="A0A6A5V8R9"/>
<keyword evidence="2" id="KW-1185">Reference proteome</keyword>
<evidence type="ECO:0000313" key="2">
    <source>
        <dbReference type="Proteomes" id="UP000800036"/>
    </source>
</evidence>
<proteinExistence type="predicted"/>